<name>A0A6P0HFA7_9ACTN</name>
<dbReference type="EMBL" id="JAAGXA010000002">
    <property type="protein sequence ID" value="NEN77402.1"/>
    <property type="molecule type" value="Genomic_DNA"/>
</dbReference>
<protein>
    <recommendedName>
        <fullName evidence="3">SMI1/KNR4 family protein</fullName>
    </recommendedName>
</protein>
<gene>
    <name evidence="1" type="ORF">G3T38_03835</name>
</gene>
<dbReference type="AlphaFoldDB" id="A0A6P0HFA7"/>
<evidence type="ECO:0008006" key="3">
    <source>
        <dbReference type="Google" id="ProtNLM"/>
    </source>
</evidence>
<evidence type="ECO:0000313" key="2">
    <source>
        <dbReference type="Proteomes" id="UP000468687"/>
    </source>
</evidence>
<dbReference type="RefSeq" id="WP_163770769.1">
    <property type="nucleotide sequence ID" value="NZ_JAAGXA010000002.1"/>
</dbReference>
<sequence length="454" mass="48327">MSKRDWSSFEPEPQDVGTFARAVAGTPAEGWWDDYATVEDTDAYAAPEGWIVQLVEARTSDADEAHDFADLAEAALRAELGTPEERAAVHGYTDATWIDAVAVALGAGQVLVWPVEDAAVALLRVGVGDRLDVWLVTALGAAASATLPALLPPERDGAPTFDELPDELARTFRWLARRRLPVGVEPGGSLDGWFPEGTDPAALERLRPLVQLDGTGSVGALWRADDGRDLVVALGSEGDRFVVADSVLDLVRLMAVGYEELDRPSGPPVTPFGVLRAAELRAWVEESFGVDVPREWVSGGPDEFSAWLDAVLGEDTTPAEPPAGMPEGALGGDVDVLLGALGTADAVQRIAYLLALPAETTQRDLEALGVEIDLGRSGARTIWVDPLDYPRAGQLFDGLDVDTSDFDTVVARWGTPEKAGPDGGWARYVVGGRYLHLEVASDGIGRVTLMTDAP</sequence>
<proteinExistence type="predicted"/>
<dbReference type="Proteomes" id="UP000468687">
    <property type="component" value="Unassembled WGS sequence"/>
</dbReference>
<comment type="caution">
    <text evidence="1">The sequence shown here is derived from an EMBL/GenBank/DDBJ whole genome shotgun (WGS) entry which is preliminary data.</text>
</comment>
<accession>A0A6P0HFA7</accession>
<evidence type="ECO:0000313" key="1">
    <source>
        <dbReference type="EMBL" id="NEN77402.1"/>
    </source>
</evidence>
<reference evidence="1 2" key="1">
    <citation type="journal article" date="2014" name="Int. J. Syst. Evol. Microbiol.">
        <title>Nocardioides zeae sp. nov., isolated from the stem of Zea mays.</title>
        <authorList>
            <person name="Glaeser S.P."/>
            <person name="McInroy J.A."/>
            <person name="Busse H.J."/>
            <person name="Kampfer P."/>
        </authorList>
    </citation>
    <scope>NUCLEOTIDE SEQUENCE [LARGE SCALE GENOMIC DNA]</scope>
    <source>
        <strain evidence="1 2">JCM 30728</strain>
    </source>
</reference>
<keyword evidence="2" id="KW-1185">Reference proteome</keyword>
<organism evidence="1 2">
    <name type="scientific">Nocardioides zeae</name>
    <dbReference type="NCBI Taxonomy" id="1457234"/>
    <lineage>
        <taxon>Bacteria</taxon>
        <taxon>Bacillati</taxon>
        <taxon>Actinomycetota</taxon>
        <taxon>Actinomycetes</taxon>
        <taxon>Propionibacteriales</taxon>
        <taxon>Nocardioidaceae</taxon>
        <taxon>Nocardioides</taxon>
    </lineage>
</organism>